<dbReference type="Pfam" id="PF00266">
    <property type="entry name" value="Aminotran_5"/>
    <property type="match status" value="1"/>
</dbReference>
<dbReference type="PANTHER" id="PTHR43586">
    <property type="entry name" value="CYSTEINE DESULFURASE"/>
    <property type="match status" value="1"/>
</dbReference>
<dbReference type="PANTHER" id="PTHR43586:SF4">
    <property type="entry name" value="ISOPENICILLIN N EPIMERASE"/>
    <property type="match status" value="1"/>
</dbReference>
<dbReference type="InterPro" id="IPR015424">
    <property type="entry name" value="PyrdxlP-dep_Trfase"/>
</dbReference>
<comment type="caution">
    <text evidence="2">The sequence shown here is derived from an EMBL/GenBank/DDBJ whole genome shotgun (WGS) entry which is preliminary data.</text>
</comment>
<dbReference type="Gene3D" id="3.40.640.10">
    <property type="entry name" value="Type I PLP-dependent aspartate aminotransferase-like (Major domain)"/>
    <property type="match status" value="1"/>
</dbReference>
<dbReference type="InterPro" id="IPR015422">
    <property type="entry name" value="PyrdxlP-dep_Trfase_small"/>
</dbReference>
<dbReference type="Proteomes" id="UP000195897">
    <property type="component" value="Unassembled WGS sequence"/>
</dbReference>
<dbReference type="InterPro" id="IPR015421">
    <property type="entry name" value="PyrdxlP-dep_Trfase_major"/>
</dbReference>
<accession>A0A1Y4LAL1</accession>
<evidence type="ECO:0000313" key="2">
    <source>
        <dbReference type="EMBL" id="OUP53763.1"/>
    </source>
</evidence>
<reference evidence="3" key="1">
    <citation type="submission" date="2017-04" db="EMBL/GenBank/DDBJ databases">
        <title>Function of individual gut microbiota members based on whole genome sequencing of pure cultures obtained from chicken caecum.</title>
        <authorList>
            <person name="Medvecky M."/>
            <person name="Cejkova D."/>
            <person name="Polansky O."/>
            <person name="Karasova D."/>
            <person name="Kubasova T."/>
            <person name="Cizek A."/>
            <person name="Rychlik I."/>
        </authorList>
    </citation>
    <scope>NUCLEOTIDE SEQUENCE [LARGE SCALE GENOMIC DNA]</scope>
    <source>
        <strain evidence="3">An180</strain>
    </source>
</reference>
<evidence type="ECO:0000313" key="3">
    <source>
        <dbReference type="Proteomes" id="UP000195897"/>
    </source>
</evidence>
<dbReference type="EMBL" id="NFKK01000003">
    <property type="protein sequence ID" value="OUP53763.1"/>
    <property type="molecule type" value="Genomic_DNA"/>
</dbReference>
<gene>
    <name evidence="2" type="ORF">B5F17_04035</name>
</gene>
<feature type="domain" description="Aminotransferase class V" evidence="1">
    <location>
        <begin position="2"/>
        <end position="365"/>
    </location>
</feature>
<dbReference type="GO" id="GO:0003824">
    <property type="term" value="F:catalytic activity"/>
    <property type="evidence" value="ECO:0007669"/>
    <property type="project" value="UniProtKB-ARBA"/>
</dbReference>
<proteinExistence type="predicted"/>
<name>A0A1Y4LAL1_9FIRM</name>
<protein>
    <recommendedName>
        <fullName evidence="1">Aminotransferase class V domain-containing protein</fullName>
    </recommendedName>
</protein>
<organism evidence="2 3">
    <name type="scientific">Butyricicoccus pullicaecorum</name>
    <dbReference type="NCBI Taxonomy" id="501571"/>
    <lineage>
        <taxon>Bacteria</taxon>
        <taxon>Bacillati</taxon>
        <taxon>Bacillota</taxon>
        <taxon>Clostridia</taxon>
        <taxon>Eubacteriales</taxon>
        <taxon>Butyricicoccaceae</taxon>
        <taxon>Butyricicoccus</taxon>
    </lineage>
</organism>
<sequence>MIYLDQAATSLQKPPEVCQAMLTACKTCAGYARSGHAPALRAGEVVYQCREAAAQLFSVDNPEQIIFTMNATHALNLAIHGFCTPSTVVAVSSYEHNSVMRPLHALGCPLRILRSKLFDSADFLREAERAIDAGVQIFIINHVSNVFGSIVPLEQLDAMLQAYQIPLILDASQSAGTIPISVRRLRSLRAICMPGHKGLLGPQGTGMLILSNPDDLPRPLLQGGTGSASSSLEQPAFLPDRLESGTPNVPGIAGLHAGMEFLLEQGIDAIHRHERNCIQSCIAVLRTIPNLEVFAAEEPERQAGVLSIRIPNQPSEILAQALADQGVCVRGGLHCAPLAHQSAHTQTTGTVRLSVGPYNTRLEMQRTAEILQELVGKM</sequence>
<dbReference type="AlphaFoldDB" id="A0A1Y4LAL1"/>
<evidence type="ECO:0000259" key="1">
    <source>
        <dbReference type="Pfam" id="PF00266"/>
    </source>
</evidence>
<dbReference type="SUPFAM" id="SSF53383">
    <property type="entry name" value="PLP-dependent transferases"/>
    <property type="match status" value="1"/>
</dbReference>
<dbReference type="InterPro" id="IPR000192">
    <property type="entry name" value="Aminotrans_V_dom"/>
</dbReference>
<dbReference type="Gene3D" id="3.90.1150.10">
    <property type="entry name" value="Aspartate Aminotransferase, domain 1"/>
    <property type="match status" value="1"/>
</dbReference>
<dbReference type="RefSeq" id="WP_087371098.1">
    <property type="nucleotide sequence ID" value="NZ_NFKK01000003.1"/>
</dbReference>